<comment type="caution">
    <text evidence="3">The sequence shown here is derived from an EMBL/GenBank/DDBJ whole genome shotgun (WGS) entry which is preliminary data.</text>
</comment>
<dbReference type="PANTHER" id="PTHR15838:SF1">
    <property type="entry name" value="ZINC FINGER CCHC DOMAIN-CONTAINING PROTEIN 17"/>
    <property type="match status" value="1"/>
</dbReference>
<keyword evidence="1" id="KW-0812">Transmembrane</keyword>
<dbReference type="OrthoDB" id="1713720at2759"/>
<dbReference type="InterPro" id="IPR012340">
    <property type="entry name" value="NA-bd_OB-fold"/>
</dbReference>
<evidence type="ECO:0000256" key="1">
    <source>
        <dbReference type="SAM" id="Phobius"/>
    </source>
</evidence>
<dbReference type="Pfam" id="PF00575">
    <property type="entry name" value="S1"/>
    <property type="match status" value="1"/>
</dbReference>
<sequence>MQQLKFISLISKVCTELENNVGIKQKFVAEFIVEIWENSKTLEEFKQNLKEKQAEFPENFVTNIYNIIKKKIEEEDEVKKNAHFYNEREAIDEEPIQYKIYSGEVTGIRDFGCFVRLDGVRGKREGLCHITQMKKTGRVLDPHEIVHKKQRVFVKVLAYAGSKISLSMKEADQSNGEDLFPREIVDSEKKTSLYDPLRSNPTRPNDLNEGAMTLSMYAFNKENQNEFYLFQKFILNLKFKLNLKILLKFIFILIKTKIGKKKQTVIKHKNFYYIIIILLLLYYYHYITTKYRNCIIFFYSQTKTIRQEKKHTRRDLPTPERWIQKQLESAGVLDIREQTNYNEETGVLDLDMEDEMEEDLEIELNDEEPTFLRGQTRHTMALSPIKILKNPDGSLVDAAMTQVTLAKERKEVREQ</sequence>
<protein>
    <submittedName>
        <fullName evidence="3">Nucleolar protein of 40 kDa</fullName>
    </submittedName>
</protein>
<accession>A0A9Q0RIS0</accession>
<dbReference type="InterPro" id="IPR049621">
    <property type="entry name" value="S1_DHX8_helicase"/>
</dbReference>
<keyword evidence="1" id="KW-0472">Membrane</keyword>
<name>A0A9Q0RIS0_ANAIG</name>
<dbReference type="EMBL" id="JAPDFW010000015">
    <property type="protein sequence ID" value="KAJ5080069.1"/>
    <property type="molecule type" value="Genomic_DNA"/>
</dbReference>
<dbReference type="FunFam" id="2.40.50.140:FF:000061">
    <property type="entry name" value="ATP-dependent RNA helicase DHX8"/>
    <property type="match status" value="1"/>
</dbReference>
<dbReference type="SUPFAM" id="SSF50249">
    <property type="entry name" value="Nucleic acid-binding proteins"/>
    <property type="match status" value="1"/>
</dbReference>
<keyword evidence="4" id="KW-1185">Reference proteome</keyword>
<reference evidence="3" key="1">
    <citation type="submission" date="2022-10" db="EMBL/GenBank/DDBJ databases">
        <title>Novel sulphate-reducing endosymbionts in the free-living metamonad Anaeramoeba.</title>
        <authorList>
            <person name="Jerlstrom-Hultqvist J."/>
            <person name="Cepicka I."/>
            <person name="Gallot-Lavallee L."/>
            <person name="Salas-Leiva D."/>
            <person name="Curtis B.A."/>
            <person name="Zahonova K."/>
            <person name="Pipaliya S."/>
            <person name="Dacks J."/>
            <person name="Roger A.J."/>
        </authorList>
    </citation>
    <scope>NUCLEOTIDE SEQUENCE</scope>
    <source>
        <strain evidence="3">BMAN</strain>
    </source>
</reference>
<evidence type="ECO:0000259" key="2">
    <source>
        <dbReference type="PROSITE" id="PS50126"/>
    </source>
</evidence>
<dbReference type="PROSITE" id="PS50126">
    <property type="entry name" value="S1"/>
    <property type="match status" value="1"/>
</dbReference>
<dbReference type="GO" id="GO:0043489">
    <property type="term" value="P:RNA stabilization"/>
    <property type="evidence" value="ECO:0007669"/>
    <property type="project" value="TreeGrafter"/>
</dbReference>
<dbReference type="Proteomes" id="UP001149090">
    <property type="component" value="Unassembled WGS sequence"/>
</dbReference>
<dbReference type="AlphaFoldDB" id="A0A9Q0RIS0"/>
<evidence type="ECO:0000313" key="3">
    <source>
        <dbReference type="EMBL" id="KAJ5080069.1"/>
    </source>
</evidence>
<dbReference type="SMART" id="SM00316">
    <property type="entry name" value="S1"/>
    <property type="match status" value="1"/>
</dbReference>
<proteinExistence type="predicted"/>
<dbReference type="CDD" id="cd05684">
    <property type="entry name" value="S1_DHX8_helicase"/>
    <property type="match status" value="1"/>
</dbReference>
<evidence type="ECO:0000313" key="4">
    <source>
        <dbReference type="Proteomes" id="UP001149090"/>
    </source>
</evidence>
<dbReference type="PANTHER" id="PTHR15838">
    <property type="entry name" value="NUCLEOLAR PROTEIN OF 40 KDA"/>
    <property type="match status" value="1"/>
</dbReference>
<dbReference type="GO" id="GO:0003723">
    <property type="term" value="F:RNA binding"/>
    <property type="evidence" value="ECO:0007669"/>
    <property type="project" value="TreeGrafter"/>
</dbReference>
<gene>
    <name evidence="3" type="ORF">M0811_14218</name>
</gene>
<keyword evidence="1" id="KW-1133">Transmembrane helix</keyword>
<feature type="domain" description="S1 motif" evidence="2">
    <location>
        <begin position="98"/>
        <end position="169"/>
    </location>
</feature>
<dbReference type="InterPro" id="IPR003029">
    <property type="entry name" value="S1_domain"/>
</dbReference>
<feature type="transmembrane region" description="Helical" evidence="1">
    <location>
        <begin position="270"/>
        <end position="287"/>
    </location>
</feature>
<organism evidence="3 4">
    <name type="scientific">Anaeramoeba ignava</name>
    <name type="common">Anaerobic marine amoeba</name>
    <dbReference type="NCBI Taxonomy" id="1746090"/>
    <lineage>
        <taxon>Eukaryota</taxon>
        <taxon>Metamonada</taxon>
        <taxon>Anaeramoebidae</taxon>
        <taxon>Anaeramoeba</taxon>
    </lineage>
</organism>
<dbReference type="Gene3D" id="2.40.50.140">
    <property type="entry name" value="Nucleic acid-binding proteins"/>
    <property type="match status" value="1"/>
</dbReference>